<keyword evidence="2" id="KW-1185">Reference proteome</keyword>
<comment type="caution">
    <text evidence="1">The sequence shown here is derived from an EMBL/GenBank/DDBJ whole genome shotgun (WGS) entry which is preliminary data.</text>
</comment>
<evidence type="ECO:0000313" key="1">
    <source>
        <dbReference type="EMBL" id="GLK13454.1"/>
    </source>
</evidence>
<proteinExistence type="predicted"/>
<dbReference type="EMBL" id="BSEV01000022">
    <property type="protein sequence ID" value="GLK13454.1"/>
    <property type="molecule type" value="Genomic_DNA"/>
</dbReference>
<gene>
    <name evidence="1" type="ORF">GCM10017600_68650</name>
</gene>
<name>A0A9W6I959_9ACTN</name>
<protein>
    <submittedName>
        <fullName evidence="1">Uncharacterized protein</fullName>
    </submittedName>
</protein>
<dbReference type="Proteomes" id="UP001143474">
    <property type="component" value="Unassembled WGS sequence"/>
</dbReference>
<reference evidence="1" key="1">
    <citation type="journal article" date="2014" name="Int. J. Syst. Evol. Microbiol.">
        <title>Complete genome sequence of Corynebacterium casei LMG S-19264T (=DSM 44701T), isolated from a smear-ripened cheese.</title>
        <authorList>
            <consortium name="US DOE Joint Genome Institute (JGI-PGF)"/>
            <person name="Walter F."/>
            <person name="Albersmeier A."/>
            <person name="Kalinowski J."/>
            <person name="Ruckert C."/>
        </authorList>
    </citation>
    <scope>NUCLEOTIDE SEQUENCE</scope>
    <source>
        <strain evidence="1">VKM Ac-2007</strain>
    </source>
</reference>
<sequence length="42" mass="4610">MAENPRSQQPAEVVAEARTRIRIRRLDKVETTGNVASNSSGN</sequence>
<organism evidence="1 2">
    <name type="scientific">Streptosporangium carneum</name>
    <dbReference type="NCBI Taxonomy" id="47481"/>
    <lineage>
        <taxon>Bacteria</taxon>
        <taxon>Bacillati</taxon>
        <taxon>Actinomycetota</taxon>
        <taxon>Actinomycetes</taxon>
        <taxon>Streptosporangiales</taxon>
        <taxon>Streptosporangiaceae</taxon>
        <taxon>Streptosporangium</taxon>
    </lineage>
</organism>
<reference evidence="1" key="2">
    <citation type="submission" date="2023-01" db="EMBL/GenBank/DDBJ databases">
        <authorList>
            <person name="Sun Q."/>
            <person name="Evtushenko L."/>
        </authorList>
    </citation>
    <scope>NUCLEOTIDE SEQUENCE</scope>
    <source>
        <strain evidence="1">VKM Ac-2007</strain>
    </source>
</reference>
<dbReference type="AlphaFoldDB" id="A0A9W6I959"/>
<evidence type="ECO:0000313" key="2">
    <source>
        <dbReference type="Proteomes" id="UP001143474"/>
    </source>
</evidence>
<dbReference type="RefSeq" id="WP_271221736.1">
    <property type="nucleotide sequence ID" value="NZ_BAAAVD010000029.1"/>
</dbReference>
<accession>A0A9W6I959</accession>